<dbReference type="AlphaFoldDB" id="A0A5B7F680"/>
<protein>
    <submittedName>
        <fullName evidence="2">Uncharacterized protein</fullName>
    </submittedName>
</protein>
<accession>A0A5B7F680</accession>
<sequence length="65" mass="6979">MMGPCSGEAGSGELDRLHRRHSLDMPANPPGHYHCHPPPPPSPSPPPPPTPHHHLDLVVVLLLPP</sequence>
<gene>
    <name evidence="2" type="ORF">E2C01_034430</name>
</gene>
<evidence type="ECO:0000256" key="1">
    <source>
        <dbReference type="SAM" id="MobiDB-lite"/>
    </source>
</evidence>
<reference evidence="2 3" key="1">
    <citation type="submission" date="2019-05" db="EMBL/GenBank/DDBJ databases">
        <title>Another draft genome of Portunus trituberculatus and its Hox gene families provides insights of decapod evolution.</title>
        <authorList>
            <person name="Jeong J.-H."/>
            <person name="Song I."/>
            <person name="Kim S."/>
            <person name="Choi T."/>
            <person name="Kim D."/>
            <person name="Ryu S."/>
            <person name="Kim W."/>
        </authorList>
    </citation>
    <scope>NUCLEOTIDE SEQUENCE [LARGE SCALE GENOMIC DNA]</scope>
    <source>
        <tissue evidence="2">Muscle</tissue>
    </source>
</reference>
<organism evidence="2 3">
    <name type="scientific">Portunus trituberculatus</name>
    <name type="common">Swimming crab</name>
    <name type="synonym">Neptunus trituberculatus</name>
    <dbReference type="NCBI Taxonomy" id="210409"/>
    <lineage>
        <taxon>Eukaryota</taxon>
        <taxon>Metazoa</taxon>
        <taxon>Ecdysozoa</taxon>
        <taxon>Arthropoda</taxon>
        <taxon>Crustacea</taxon>
        <taxon>Multicrustacea</taxon>
        <taxon>Malacostraca</taxon>
        <taxon>Eumalacostraca</taxon>
        <taxon>Eucarida</taxon>
        <taxon>Decapoda</taxon>
        <taxon>Pleocyemata</taxon>
        <taxon>Brachyura</taxon>
        <taxon>Eubrachyura</taxon>
        <taxon>Portunoidea</taxon>
        <taxon>Portunidae</taxon>
        <taxon>Portuninae</taxon>
        <taxon>Portunus</taxon>
    </lineage>
</organism>
<proteinExistence type="predicted"/>
<evidence type="ECO:0000313" key="2">
    <source>
        <dbReference type="EMBL" id="MPC40856.1"/>
    </source>
</evidence>
<name>A0A5B7F680_PORTR</name>
<dbReference type="Proteomes" id="UP000324222">
    <property type="component" value="Unassembled WGS sequence"/>
</dbReference>
<dbReference type="EMBL" id="VSRR010004839">
    <property type="protein sequence ID" value="MPC40856.1"/>
    <property type="molecule type" value="Genomic_DNA"/>
</dbReference>
<feature type="region of interest" description="Disordered" evidence="1">
    <location>
        <begin position="1"/>
        <end position="54"/>
    </location>
</feature>
<feature type="compositionally biased region" description="Pro residues" evidence="1">
    <location>
        <begin position="36"/>
        <end position="50"/>
    </location>
</feature>
<evidence type="ECO:0000313" key="3">
    <source>
        <dbReference type="Proteomes" id="UP000324222"/>
    </source>
</evidence>
<keyword evidence="3" id="KW-1185">Reference proteome</keyword>
<comment type="caution">
    <text evidence="2">The sequence shown here is derived from an EMBL/GenBank/DDBJ whole genome shotgun (WGS) entry which is preliminary data.</text>
</comment>